<protein>
    <submittedName>
        <fullName evidence="1">Uncharacterized protein</fullName>
    </submittedName>
</protein>
<dbReference type="GeneID" id="61527180"/>
<dbReference type="RefSeq" id="WP_064805027.1">
    <property type="nucleotide sequence ID" value="NZ_CP016022.1"/>
</dbReference>
<dbReference type="OrthoDB" id="7066409at2"/>
<dbReference type="EMBL" id="CP016022">
    <property type="protein sequence ID" value="ANJ73558.1"/>
    <property type="molecule type" value="Genomic_DNA"/>
</dbReference>
<name>A0A191ZZP4_9RALS</name>
<keyword evidence="2" id="KW-1185">Reference proteome</keyword>
<organism evidence="1 2">
    <name type="scientific">Ralstonia insidiosa</name>
    <dbReference type="NCBI Taxonomy" id="190721"/>
    <lineage>
        <taxon>Bacteria</taxon>
        <taxon>Pseudomonadati</taxon>
        <taxon>Pseudomonadota</taxon>
        <taxon>Betaproteobacteria</taxon>
        <taxon>Burkholderiales</taxon>
        <taxon>Burkholderiaceae</taxon>
        <taxon>Ralstonia</taxon>
    </lineage>
</organism>
<dbReference type="AlphaFoldDB" id="A0A191ZZP4"/>
<accession>A0A191ZZP4</accession>
<reference evidence="2" key="1">
    <citation type="submission" date="2016-06" db="EMBL/GenBank/DDBJ databases">
        <authorList>
            <person name="Xu Y."/>
            <person name="Nagy A."/>
            <person name="Yan X."/>
            <person name="Kim S.W."/>
            <person name="Haley B."/>
            <person name="Liu N.T."/>
            <person name="Nou X."/>
        </authorList>
    </citation>
    <scope>NUCLEOTIDE SEQUENCE [LARGE SCALE GENOMIC DNA]</scope>
    <source>
        <strain evidence="2">ATCC 49129</strain>
    </source>
</reference>
<evidence type="ECO:0000313" key="2">
    <source>
        <dbReference type="Proteomes" id="UP000078572"/>
    </source>
</evidence>
<sequence>MFLNPYRLLLNLLPDPALQVGKVITITGGVAAIQLPGGGMASARGDAAPNDWVFFRDGRIEGKAPTLPVEVIEV</sequence>
<gene>
    <name evidence="1" type="ORF">A9Y76_14255</name>
</gene>
<dbReference type="Proteomes" id="UP000078572">
    <property type="component" value="Chromosome 1"/>
</dbReference>
<evidence type="ECO:0000313" key="1">
    <source>
        <dbReference type="EMBL" id="ANJ73558.1"/>
    </source>
</evidence>
<proteinExistence type="predicted"/>